<evidence type="ECO:0000313" key="2">
    <source>
        <dbReference type="Proteomes" id="UP000093432"/>
    </source>
</evidence>
<dbReference type="Proteomes" id="UP000093432">
    <property type="component" value="Unassembled WGS sequence"/>
</dbReference>
<organism evidence="1 2">
    <name type="scientific">Chryseobacterium arthrosphaerae</name>
    <dbReference type="NCBI Taxonomy" id="651561"/>
    <lineage>
        <taxon>Bacteria</taxon>
        <taxon>Pseudomonadati</taxon>
        <taxon>Bacteroidota</taxon>
        <taxon>Flavobacteriia</taxon>
        <taxon>Flavobacteriales</taxon>
        <taxon>Weeksellaceae</taxon>
        <taxon>Chryseobacterium group</taxon>
        <taxon>Chryseobacterium</taxon>
    </lineage>
</organism>
<evidence type="ECO:0000313" key="1">
    <source>
        <dbReference type="EMBL" id="OCA73446.1"/>
    </source>
</evidence>
<gene>
    <name evidence="1" type="ORF">BBI00_03405</name>
</gene>
<comment type="caution">
    <text evidence="1">The sequence shown here is derived from an EMBL/GenBank/DDBJ whole genome shotgun (WGS) entry which is preliminary data.</text>
</comment>
<dbReference type="AlphaFoldDB" id="A0A1B8ZPB3"/>
<dbReference type="OrthoDB" id="8902835at2"/>
<accession>A0A1B8ZPB3</accession>
<reference evidence="2" key="1">
    <citation type="submission" date="2016-07" db="EMBL/GenBank/DDBJ databases">
        <authorList>
            <person name="Florea S."/>
            <person name="Webb J.S."/>
            <person name="Jaromczyk J."/>
            <person name="Schardl C.L."/>
        </authorList>
    </citation>
    <scope>NUCLEOTIDE SEQUENCE [LARGE SCALE GENOMIC DNA]</scope>
    <source>
        <strain evidence="2">CC-VM-7</strain>
    </source>
</reference>
<dbReference type="RefSeq" id="WP_065397451.1">
    <property type="nucleotide sequence ID" value="NZ_CP033811.1"/>
</dbReference>
<dbReference type="KEGG" id="carh:EGY05_06545"/>
<protein>
    <submittedName>
        <fullName evidence="1">Uncharacterized protein</fullName>
    </submittedName>
</protein>
<sequence length="150" mass="17181">MFFVTLGIGIFMTVRMIRKIRNKQNEPLSQDAGKTVNVPLIASFTLIKGLYPLSLSNNSISPRLLLHESYAEYKVLFSRKRPYSDIEQVHILLAPATTNIILEFKDSRKSFAGNLNNRQKLAEVLRILKQKCRLSPKAQEFLEETDKNLS</sequence>
<name>A0A1B8ZPB3_9FLAO</name>
<dbReference type="EMBL" id="MAYG01000001">
    <property type="protein sequence ID" value="OCA73446.1"/>
    <property type="molecule type" value="Genomic_DNA"/>
</dbReference>
<proteinExistence type="predicted"/>